<dbReference type="CDD" id="cd01949">
    <property type="entry name" value="GGDEF"/>
    <property type="match status" value="1"/>
</dbReference>
<dbReference type="GO" id="GO:1902201">
    <property type="term" value="P:negative regulation of bacterial-type flagellum-dependent cell motility"/>
    <property type="evidence" value="ECO:0007669"/>
    <property type="project" value="TreeGrafter"/>
</dbReference>
<protein>
    <submittedName>
        <fullName evidence="3">GGDEF domain-containing protein</fullName>
    </submittedName>
</protein>
<dbReference type="OrthoDB" id="23692at2"/>
<accession>A0A3M2L0Z1</accession>
<organism evidence="3 4">
    <name type="scientific">Nocardia stercoris</name>
    <dbReference type="NCBI Taxonomy" id="2483361"/>
    <lineage>
        <taxon>Bacteria</taxon>
        <taxon>Bacillati</taxon>
        <taxon>Actinomycetota</taxon>
        <taxon>Actinomycetes</taxon>
        <taxon>Mycobacteriales</taxon>
        <taxon>Nocardiaceae</taxon>
        <taxon>Nocardia</taxon>
    </lineage>
</organism>
<sequence>MIGAEVTGWRAVGAWWHDRLDYRWLVRTLDARGALPVMKGIAALVGAVLAVILTMDLKSTSGPAGAWSLVTTFNIVFSVAWACYWWYAPWPSEKTSLILMASADVLTTAQCLVDSDRLFGALGLMRLVIPGGYLAIFHGPRILTVHSAWSVLSVLTLTWLTVHDAESDGLASVSIVLTMVSVTALVLPALQLCYWILRMDALTDPLTGLLNRRGLDYYVSSWFQPGIHDSIALMTIDLDRFKQVNDTFGHRVGDEVLVRTAACLLAARPPASIVTRSGGEEFVVLAPLDAGAAMSEAERLCQAVAAAIGPVTASIGVAVTADDTRPDPEQLLRRSDSAMYRAKQLGGNTVVFAA</sequence>
<dbReference type="Pfam" id="PF00990">
    <property type="entry name" value="GGDEF"/>
    <property type="match status" value="1"/>
</dbReference>
<dbReference type="SUPFAM" id="SSF55073">
    <property type="entry name" value="Nucleotide cyclase"/>
    <property type="match status" value="1"/>
</dbReference>
<dbReference type="RefSeq" id="WP_122190067.1">
    <property type="nucleotide sequence ID" value="NZ_RFFH01000010.1"/>
</dbReference>
<dbReference type="PROSITE" id="PS50887">
    <property type="entry name" value="GGDEF"/>
    <property type="match status" value="1"/>
</dbReference>
<name>A0A3M2L0Z1_9NOCA</name>
<dbReference type="InterPro" id="IPR029787">
    <property type="entry name" value="Nucleotide_cyclase"/>
</dbReference>
<keyword evidence="1" id="KW-0472">Membrane</keyword>
<dbReference type="EMBL" id="RFFH01000010">
    <property type="protein sequence ID" value="RMI30400.1"/>
    <property type="molecule type" value="Genomic_DNA"/>
</dbReference>
<dbReference type="InterPro" id="IPR050469">
    <property type="entry name" value="Diguanylate_Cyclase"/>
</dbReference>
<dbReference type="InterPro" id="IPR043128">
    <property type="entry name" value="Rev_trsase/Diguanyl_cyclase"/>
</dbReference>
<feature type="transmembrane region" description="Helical" evidence="1">
    <location>
        <begin position="143"/>
        <end position="162"/>
    </location>
</feature>
<dbReference type="GO" id="GO:0005886">
    <property type="term" value="C:plasma membrane"/>
    <property type="evidence" value="ECO:0007669"/>
    <property type="project" value="TreeGrafter"/>
</dbReference>
<gene>
    <name evidence="3" type="ORF">EBN03_22455</name>
</gene>
<feature type="transmembrane region" description="Helical" evidence="1">
    <location>
        <begin position="33"/>
        <end position="54"/>
    </location>
</feature>
<reference evidence="3 4" key="1">
    <citation type="submission" date="2018-10" db="EMBL/GenBank/DDBJ databases">
        <title>Isolation from cow dung.</title>
        <authorList>
            <person name="Ling L."/>
        </authorList>
    </citation>
    <scope>NUCLEOTIDE SEQUENCE [LARGE SCALE GENOMIC DNA]</scope>
    <source>
        <strain evidence="3 4">NEAU-LL90</strain>
    </source>
</reference>
<keyword evidence="4" id="KW-1185">Reference proteome</keyword>
<evidence type="ECO:0000313" key="4">
    <source>
        <dbReference type="Proteomes" id="UP000279275"/>
    </source>
</evidence>
<evidence type="ECO:0000313" key="3">
    <source>
        <dbReference type="EMBL" id="RMI30400.1"/>
    </source>
</evidence>
<evidence type="ECO:0000259" key="2">
    <source>
        <dbReference type="PROSITE" id="PS50887"/>
    </source>
</evidence>
<dbReference type="PANTHER" id="PTHR45138:SF5">
    <property type="entry name" value="BIFUNCTIONAL PERIPLASMIC SUBSTRATE BINDING PROTEIN_CYTOPLASMIC DIGUANYLATE CYCLASE"/>
    <property type="match status" value="1"/>
</dbReference>
<evidence type="ECO:0000256" key="1">
    <source>
        <dbReference type="SAM" id="Phobius"/>
    </source>
</evidence>
<proteinExistence type="predicted"/>
<dbReference type="GO" id="GO:0043709">
    <property type="term" value="P:cell adhesion involved in single-species biofilm formation"/>
    <property type="evidence" value="ECO:0007669"/>
    <property type="project" value="TreeGrafter"/>
</dbReference>
<dbReference type="SMART" id="SM00267">
    <property type="entry name" value="GGDEF"/>
    <property type="match status" value="1"/>
</dbReference>
<dbReference type="PANTHER" id="PTHR45138">
    <property type="entry name" value="REGULATORY COMPONENTS OF SENSORY TRANSDUCTION SYSTEM"/>
    <property type="match status" value="1"/>
</dbReference>
<dbReference type="Proteomes" id="UP000279275">
    <property type="component" value="Unassembled WGS sequence"/>
</dbReference>
<feature type="domain" description="GGDEF" evidence="2">
    <location>
        <begin position="229"/>
        <end position="354"/>
    </location>
</feature>
<feature type="transmembrane region" description="Helical" evidence="1">
    <location>
        <begin position="174"/>
        <end position="197"/>
    </location>
</feature>
<keyword evidence="1" id="KW-0812">Transmembrane</keyword>
<feature type="transmembrane region" description="Helical" evidence="1">
    <location>
        <begin position="118"/>
        <end position="136"/>
    </location>
</feature>
<feature type="transmembrane region" description="Helical" evidence="1">
    <location>
        <begin position="66"/>
        <end position="87"/>
    </location>
</feature>
<dbReference type="GO" id="GO:0052621">
    <property type="term" value="F:diguanylate cyclase activity"/>
    <property type="evidence" value="ECO:0007669"/>
    <property type="project" value="TreeGrafter"/>
</dbReference>
<dbReference type="InterPro" id="IPR000160">
    <property type="entry name" value="GGDEF_dom"/>
</dbReference>
<dbReference type="Gene3D" id="3.30.70.270">
    <property type="match status" value="1"/>
</dbReference>
<comment type="caution">
    <text evidence="3">The sequence shown here is derived from an EMBL/GenBank/DDBJ whole genome shotgun (WGS) entry which is preliminary data.</text>
</comment>
<keyword evidence="1" id="KW-1133">Transmembrane helix</keyword>
<dbReference type="AlphaFoldDB" id="A0A3M2L0Z1"/>
<dbReference type="NCBIfam" id="TIGR00254">
    <property type="entry name" value="GGDEF"/>
    <property type="match status" value="1"/>
</dbReference>